<gene>
    <name evidence="3" type="ORF">E1284_29120</name>
</gene>
<dbReference type="AlphaFoldDB" id="A0A4R4NKH7"/>
<feature type="domain" description="DUF4232" evidence="2">
    <location>
        <begin position="161"/>
        <end position="248"/>
    </location>
</feature>
<evidence type="ECO:0000256" key="1">
    <source>
        <dbReference type="SAM" id="MobiDB-lite"/>
    </source>
</evidence>
<feature type="region of interest" description="Disordered" evidence="1">
    <location>
        <begin position="1"/>
        <end position="27"/>
    </location>
</feature>
<proteinExistence type="predicted"/>
<keyword evidence="4" id="KW-1185">Reference proteome</keyword>
<dbReference type="Proteomes" id="UP000295431">
    <property type="component" value="Unassembled WGS sequence"/>
</dbReference>
<dbReference type="Pfam" id="PF14016">
    <property type="entry name" value="DUF4232"/>
    <property type="match status" value="1"/>
</dbReference>
<accession>A0A4R4NKH7</accession>
<reference evidence="3 4" key="1">
    <citation type="submission" date="2019-03" db="EMBL/GenBank/DDBJ databases">
        <title>Draft genome sequences of novel Actinobacteria.</title>
        <authorList>
            <person name="Sahin N."/>
            <person name="Ay H."/>
            <person name="Saygin H."/>
        </authorList>
    </citation>
    <scope>NUCLEOTIDE SEQUENCE [LARGE SCALE GENOMIC DNA]</scope>
    <source>
        <strain evidence="3 4">DSM 45347</strain>
    </source>
</reference>
<feature type="region of interest" description="Disordered" evidence="1">
    <location>
        <begin position="118"/>
        <end position="162"/>
    </location>
</feature>
<sequence length="299" mass="30723">MSAISGAPGECRRSNARYSSRPAIARHSRTRTTVIAPSRGRLAEQTMPPGTALGPHGTNAKIARTLPAYRSSHPATRKDYKGVRNMTQGANRRSLLALAGAGLALALSVTGCRVSAHVGDVEPTAGPNAGTGETPGTGTSPGASPGDERPAAQAPAAAARCTAAQLRAEMQEQQSDSEEKVLATLMLTNKSGETCLIPAGWAPLGLGGAGGPYYSSAEGARENHPGPGVNITLRPGRTVFAGLRYGTSPDCPSAGGWAVSWRGGWVPVDASWQNGPREMCPGTLSQGTLQPSMNGVNYS</sequence>
<dbReference type="InterPro" id="IPR025326">
    <property type="entry name" value="DUF4232"/>
</dbReference>
<dbReference type="OrthoDB" id="3480105at2"/>
<protein>
    <submittedName>
        <fullName evidence="3">DUF4232 domain-containing protein</fullName>
    </submittedName>
</protein>
<evidence type="ECO:0000313" key="3">
    <source>
        <dbReference type="EMBL" id="TDC09655.1"/>
    </source>
</evidence>
<evidence type="ECO:0000259" key="2">
    <source>
        <dbReference type="Pfam" id="PF14016"/>
    </source>
</evidence>
<dbReference type="EMBL" id="SMJW01000191">
    <property type="protein sequence ID" value="TDC09655.1"/>
    <property type="molecule type" value="Genomic_DNA"/>
</dbReference>
<evidence type="ECO:0000313" key="4">
    <source>
        <dbReference type="Proteomes" id="UP000295431"/>
    </source>
</evidence>
<name>A0A4R4NKH7_9ACTN</name>
<organism evidence="3 4">
    <name type="scientific">Actinomadura bangladeshensis</name>
    <dbReference type="NCBI Taxonomy" id="453573"/>
    <lineage>
        <taxon>Bacteria</taxon>
        <taxon>Bacillati</taxon>
        <taxon>Actinomycetota</taxon>
        <taxon>Actinomycetes</taxon>
        <taxon>Streptosporangiales</taxon>
        <taxon>Thermomonosporaceae</taxon>
        <taxon>Actinomadura</taxon>
    </lineage>
</organism>
<feature type="compositionally biased region" description="Low complexity" evidence="1">
    <location>
        <begin position="123"/>
        <end position="162"/>
    </location>
</feature>
<comment type="caution">
    <text evidence="3">The sequence shown here is derived from an EMBL/GenBank/DDBJ whole genome shotgun (WGS) entry which is preliminary data.</text>
</comment>